<comment type="catalytic activity">
    <reaction evidence="1 10">
        <text>ATP-dependent breakage, passage and rejoining of double-stranded DNA.</text>
        <dbReference type="EC" id="5.6.2.2"/>
    </reaction>
</comment>
<comment type="caution">
    <text evidence="14">The sequence shown here is derived from an EMBL/GenBank/DDBJ whole genome shotgun (WGS) entry which is preliminary data.</text>
</comment>
<dbReference type="GO" id="GO:0007131">
    <property type="term" value="P:reciprocal meiotic recombination"/>
    <property type="evidence" value="ECO:0007669"/>
    <property type="project" value="TreeGrafter"/>
</dbReference>
<feature type="compositionally biased region" description="Acidic residues" evidence="11">
    <location>
        <begin position="115"/>
        <end position="128"/>
    </location>
</feature>
<feature type="region of interest" description="Disordered" evidence="11">
    <location>
        <begin position="256"/>
        <end position="306"/>
    </location>
</feature>
<dbReference type="InterPro" id="IPR036388">
    <property type="entry name" value="WH-like_DNA-bd_sf"/>
</dbReference>
<feature type="domain" description="Topoisomerase 6 subunit A/Spo11 TOPRIM" evidence="13">
    <location>
        <begin position="453"/>
        <end position="612"/>
    </location>
</feature>
<evidence type="ECO:0000256" key="11">
    <source>
        <dbReference type="SAM" id="MobiDB-lite"/>
    </source>
</evidence>
<organism evidence="14 15">
    <name type="scientific">Kwoniella newhampshirensis</name>
    <dbReference type="NCBI Taxonomy" id="1651941"/>
    <lineage>
        <taxon>Eukaryota</taxon>
        <taxon>Fungi</taxon>
        <taxon>Dikarya</taxon>
        <taxon>Basidiomycota</taxon>
        <taxon>Agaricomycotina</taxon>
        <taxon>Tremellomycetes</taxon>
        <taxon>Tremellales</taxon>
        <taxon>Cryptococcaceae</taxon>
        <taxon>Kwoniella</taxon>
    </lineage>
</organism>
<evidence type="ECO:0000256" key="1">
    <source>
        <dbReference type="ARBA" id="ARBA00000185"/>
    </source>
</evidence>
<name>A0AAW0YSN1_9TREE</name>
<evidence type="ECO:0000256" key="8">
    <source>
        <dbReference type="ARBA" id="ARBA00023125"/>
    </source>
</evidence>
<feature type="region of interest" description="Disordered" evidence="11">
    <location>
        <begin position="636"/>
        <end position="657"/>
    </location>
</feature>
<comment type="similarity">
    <text evidence="3 10">Belongs to the TOP6A family.</text>
</comment>
<feature type="compositionally biased region" description="Polar residues" evidence="11">
    <location>
        <begin position="134"/>
        <end position="146"/>
    </location>
</feature>
<dbReference type="Pfam" id="PF21180">
    <property type="entry name" value="TOP6A-Spo11_Toprim"/>
    <property type="match status" value="1"/>
</dbReference>
<evidence type="ECO:0000259" key="13">
    <source>
        <dbReference type="Pfam" id="PF21180"/>
    </source>
</evidence>
<evidence type="ECO:0000256" key="6">
    <source>
        <dbReference type="ARBA" id="ARBA00022842"/>
    </source>
</evidence>
<protein>
    <recommendedName>
        <fullName evidence="4">DNA topoisomerase (ATP-hydrolyzing)</fullName>
        <ecNumber evidence="4">5.6.2.2</ecNumber>
    </recommendedName>
</protein>
<dbReference type="InterPro" id="IPR036078">
    <property type="entry name" value="Spo11/TopoVI_A_sf"/>
</dbReference>
<dbReference type="GO" id="GO:0000228">
    <property type="term" value="C:nuclear chromosome"/>
    <property type="evidence" value="ECO:0007669"/>
    <property type="project" value="TreeGrafter"/>
</dbReference>
<dbReference type="GO" id="GO:0042138">
    <property type="term" value="P:meiotic DNA double-strand break formation"/>
    <property type="evidence" value="ECO:0007669"/>
    <property type="project" value="TreeGrafter"/>
</dbReference>
<dbReference type="EC" id="5.6.2.2" evidence="4"/>
<evidence type="ECO:0000256" key="4">
    <source>
        <dbReference type="ARBA" id="ARBA00012895"/>
    </source>
</evidence>
<comment type="cofactor">
    <cofactor evidence="2">
        <name>Mg(2+)</name>
        <dbReference type="ChEBI" id="CHEBI:18420"/>
    </cofactor>
</comment>
<evidence type="ECO:0000256" key="5">
    <source>
        <dbReference type="ARBA" id="ARBA00022723"/>
    </source>
</evidence>
<feature type="domain" description="Spo11/DNA topoisomerase VI subunit A N-terminal" evidence="12">
    <location>
        <begin position="342"/>
        <end position="402"/>
    </location>
</feature>
<dbReference type="InterPro" id="IPR034136">
    <property type="entry name" value="TOPRIM_Topo6A/Spo11"/>
</dbReference>
<dbReference type="GO" id="GO:0000706">
    <property type="term" value="P:meiotic DNA double-strand break processing"/>
    <property type="evidence" value="ECO:0007669"/>
    <property type="project" value="TreeGrafter"/>
</dbReference>
<evidence type="ECO:0000256" key="10">
    <source>
        <dbReference type="PROSITE-ProRule" id="PRU01385"/>
    </source>
</evidence>
<feature type="region of interest" description="Disordered" evidence="11">
    <location>
        <begin position="1"/>
        <end position="155"/>
    </location>
</feature>
<keyword evidence="7 10" id="KW-0799">Topoisomerase</keyword>
<feature type="compositionally biased region" description="Polar residues" evidence="11">
    <location>
        <begin position="10"/>
        <end position="32"/>
    </location>
</feature>
<keyword evidence="15" id="KW-1185">Reference proteome</keyword>
<dbReference type="AlphaFoldDB" id="A0AAW0YSN1"/>
<dbReference type="Pfam" id="PF04406">
    <property type="entry name" value="TP6A_N"/>
    <property type="match status" value="1"/>
</dbReference>
<dbReference type="RefSeq" id="XP_066803789.1">
    <property type="nucleotide sequence ID" value="XM_066946288.1"/>
</dbReference>
<keyword evidence="9 10" id="KW-0413">Isomerase</keyword>
<evidence type="ECO:0000256" key="2">
    <source>
        <dbReference type="ARBA" id="ARBA00001946"/>
    </source>
</evidence>
<dbReference type="Proteomes" id="UP001388673">
    <property type="component" value="Unassembled WGS sequence"/>
</dbReference>
<dbReference type="GeneID" id="92180437"/>
<dbReference type="PANTHER" id="PTHR10848:SF0">
    <property type="entry name" value="MEIOTIC RECOMBINATION PROTEIN SPO11"/>
    <property type="match status" value="1"/>
</dbReference>
<proteinExistence type="inferred from homology"/>
<dbReference type="InterPro" id="IPR013049">
    <property type="entry name" value="Spo11/TopoVI_A_N"/>
</dbReference>
<dbReference type="GO" id="GO:0046872">
    <property type="term" value="F:metal ion binding"/>
    <property type="evidence" value="ECO:0007669"/>
    <property type="project" value="UniProtKB-KW"/>
</dbReference>
<dbReference type="InterPro" id="IPR002815">
    <property type="entry name" value="Spo11/TopoVI_A"/>
</dbReference>
<dbReference type="Gene3D" id="3.40.1360.10">
    <property type="match status" value="1"/>
</dbReference>
<feature type="compositionally biased region" description="Acidic residues" evidence="11">
    <location>
        <begin position="61"/>
        <end position="101"/>
    </location>
</feature>
<gene>
    <name evidence="14" type="ORF">IAR55_003179</name>
</gene>
<dbReference type="Gene3D" id="1.10.10.10">
    <property type="entry name" value="Winged helix-like DNA-binding domain superfamily/Winged helix DNA-binding domain"/>
    <property type="match status" value="1"/>
</dbReference>
<evidence type="ECO:0000313" key="15">
    <source>
        <dbReference type="Proteomes" id="UP001388673"/>
    </source>
</evidence>
<keyword evidence="6" id="KW-0460">Magnesium</keyword>
<dbReference type="SUPFAM" id="SSF56726">
    <property type="entry name" value="DNA topoisomerase IV, alpha subunit"/>
    <property type="match status" value="1"/>
</dbReference>
<dbReference type="PROSITE" id="PS52041">
    <property type="entry name" value="TOPO_IIB"/>
    <property type="match status" value="1"/>
</dbReference>
<dbReference type="GO" id="GO:0003677">
    <property type="term" value="F:DNA binding"/>
    <property type="evidence" value="ECO:0007669"/>
    <property type="project" value="UniProtKB-UniRule"/>
</dbReference>
<keyword evidence="5" id="KW-0479">Metal-binding</keyword>
<dbReference type="GO" id="GO:0003918">
    <property type="term" value="F:DNA topoisomerase type II (double strand cut, ATP-hydrolyzing) activity"/>
    <property type="evidence" value="ECO:0007669"/>
    <property type="project" value="UniProtKB-UniRule"/>
</dbReference>
<dbReference type="PRINTS" id="PR01550">
    <property type="entry name" value="TOP6AFAMILY"/>
</dbReference>
<evidence type="ECO:0000259" key="12">
    <source>
        <dbReference type="Pfam" id="PF04406"/>
    </source>
</evidence>
<dbReference type="GO" id="GO:0005524">
    <property type="term" value="F:ATP binding"/>
    <property type="evidence" value="ECO:0007669"/>
    <property type="project" value="InterPro"/>
</dbReference>
<reference evidence="14 15" key="1">
    <citation type="journal article" date="2024" name="bioRxiv">
        <title>Comparative genomics of Cryptococcus and Kwoniella reveals pathogenesis evolution and contrasting karyotype dynamics via intercentromeric recombination or chromosome fusion.</title>
        <authorList>
            <person name="Coelho M.A."/>
            <person name="David-Palma M."/>
            <person name="Shea T."/>
            <person name="Bowers K."/>
            <person name="McGinley-Smith S."/>
            <person name="Mohammad A.W."/>
            <person name="Gnirke A."/>
            <person name="Yurkov A.M."/>
            <person name="Nowrousian M."/>
            <person name="Sun S."/>
            <person name="Cuomo C.A."/>
            <person name="Heitman J."/>
        </authorList>
    </citation>
    <scope>NUCLEOTIDE SEQUENCE [LARGE SCALE GENOMIC DNA]</scope>
    <source>
        <strain evidence="14 15">CBS 13917</strain>
    </source>
</reference>
<dbReference type="EMBL" id="JBCAWK010000005">
    <property type="protein sequence ID" value="KAK8858948.1"/>
    <property type="molecule type" value="Genomic_DNA"/>
</dbReference>
<evidence type="ECO:0000256" key="7">
    <source>
        <dbReference type="ARBA" id="ARBA00023029"/>
    </source>
</evidence>
<dbReference type="PANTHER" id="PTHR10848">
    <property type="entry name" value="MEIOTIC RECOMBINATION PROTEIN SPO11"/>
    <property type="match status" value="1"/>
</dbReference>
<dbReference type="CDD" id="cd00223">
    <property type="entry name" value="TOPRIM_TopoIIB_SPO"/>
    <property type="match status" value="1"/>
</dbReference>
<feature type="compositionally biased region" description="Basic and acidic residues" evidence="11">
    <location>
        <begin position="201"/>
        <end position="225"/>
    </location>
</feature>
<evidence type="ECO:0000313" key="14">
    <source>
        <dbReference type="EMBL" id="KAK8858948.1"/>
    </source>
</evidence>
<feature type="compositionally biased region" description="Acidic residues" evidence="11">
    <location>
        <begin position="282"/>
        <end position="293"/>
    </location>
</feature>
<sequence>MPMRRYHTQVPVSLNRSHSYFSQSLPNAQSSSRTHDFPSTDLTRSYGIPIDSRGAKRVLENEYETDSQGEAEGFDTEYDEFASSDPEPDNEEEGQEVELQGDLEGLQGSRKEEGHDEDEEELIDDSPYLEDLASQRSPYSYLTSARTSRDEENYDDDAAEFEELMRLTEAMRAGSSIQGVEAGHTGDGGEGSPHQIQNRGDVGDHRSRGDVTKLSTDRKDDDEKRRTEAIEFLESFPISLLTQLRDSLVILDARERGKERSSNVKNKKNNKSKTTRTNADNQVEEEIQNEEVNEQSGGKIENGNQKVGVELSLKNRKTGNEQVMSFPDDPTFNSNKEPSLHRITSIMRVASILHEAVLERTVITLRDIFYRDKALFKRQDVVDKLVDDLVATAALKRKDFYVCASAKGLVASSALKIIRHSGEEVVLFPTSPTLIDPVERIDRLEAPNGLRSVLVVEKEAVFQSLCSAKILEDERHGCGVMVTGKGFPDLATRQFLHLLVETFPNVKLYGLVDADPHGLSILSTYTFGSRATTYSHDHAGLLLGDRLEWLGVRATDWRRLGIKHDDLLPLEKADIHKAMSMLRNHPTLPADWRRELCHMLHLNRKAEIETVLGSTNGHINGDKEDALDDLFEDRGSTYASGSGSERKSSISQPRGRKKRTGINKLVEYVMERMC</sequence>
<dbReference type="KEGG" id="kne:92180437"/>
<evidence type="ECO:0000256" key="3">
    <source>
        <dbReference type="ARBA" id="ARBA00006559"/>
    </source>
</evidence>
<feature type="active site" description="O-(5'-phospho-DNA)-tyrosine intermediate" evidence="10">
    <location>
        <position position="370"/>
    </location>
</feature>
<evidence type="ECO:0000256" key="9">
    <source>
        <dbReference type="ARBA" id="ARBA00023235"/>
    </source>
</evidence>
<accession>A0AAW0YSN1</accession>
<feature type="compositionally biased region" description="Basic residues" evidence="11">
    <location>
        <begin position="265"/>
        <end position="274"/>
    </location>
</feature>
<feature type="region of interest" description="Disordered" evidence="11">
    <location>
        <begin position="179"/>
        <end position="225"/>
    </location>
</feature>
<keyword evidence="8 10" id="KW-0238">DNA-binding</keyword>